<evidence type="ECO:0000313" key="1">
    <source>
        <dbReference type="EMBL" id="CCK75821.1"/>
    </source>
</evidence>
<protein>
    <recommendedName>
        <fullName evidence="3">FixH family protein</fullName>
    </recommendedName>
</protein>
<dbReference type="Pfam" id="PF05751">
    <property type="entry name" value="FixH"/>
    <property type="match status" value="1"/>
</dbReference>
<dbReference type="AlphaFoldDB" id="R4YLU6"/>
<dbReference type="EMBL" id="FO203512">
    <property type="protein sequence ID" value="CCK75821.1"/>
    <property type="molecule type" value="Genomic_DNA"/>
</dbReference>
<organism evidence="1 2">
    <name type="scientific">Oleispira antarctica RB-8</name>
    <dbReference type="NCBI Taxonomy" id="698738"/>
    <lineage>
        <taxon>Bacteria</taxon>
        <taxon>Pseudomonadati</taxon>
        <taxon>Pseudomonadota</taxon>
        <taxon>Gammaproteobacteria</taxon>
        <taxon>Oceanospirillales</taxon>
        <taxon>Oceanospirillaceae</taxon>
        <taxon>Oleispira</taxon>
    </lineage>
</organism>
<gene>
    <name evidence="1" type="ORF">OLEAN_C16450</name>
</gene>
<dbReference type="HOGENOM" id="CLU_100979_1_0_6"/>
<name>R4YLU6_OLEAN</name>
<proteinExistence type="predicted"/>
<keyword evidence="2" id="KW-1185">Reference proteome</keyword>
<accession>R4YLU6</accession>
<dbReference type="KEGG" id="oai:OLEAN_C16450"/>
<dbReference type="InterPro" id="IPR008620">
    <property type="entry name" value="FixH"/>
</dbReference>
<dbReference type="Proteomes" id="UP000032749">
    <property type="component" value="Chromosome"/>
</dbReference>
<evidence type="ECO:0000313" key="2">
    <source>
        <dbReference type="Proteomes" id="UP000032749"/>
    </source>
</evidence>
<reference evidence="1 2" key="1">
    <citation type="journal article" date="2013" name="Nat. Commun.">
        <title>Genome sequence and functional genomic analysis of the oil-degrading bacterium Oleispira antarctica.</title>
        <authorList>
            <person name="Kube M."/>
            <person name="Chernikova T.N."/>
            <person name="Al-Ramahi Y."/>
            <person name="Beloqui A."/>
            <person name="Lopez-Cortez N."/>
            <person name="Guazzaroni M.E."/>
            <person name="Heipieper H.J."/>
            <person name="Klages S."/>
            <person name="Kotsyurbenko O.R."/>
            <person name="Langer I."/>
            <person name="Nechitaylo T.Y."/>
            <person name="Lunsdorf H."/>
            <person name="Fernandez M."/>
            <person name="Juarez S."/>
            <person name="Ciordia S."/>
            <person name="Singer A."/>
            <person name="Kagan O."/>
            <person name="Egorova O."/>
            <person name="Petit P.A."/>
            <person name="Stogios P."/>
            <person name="Kim Y."/>
            <person name="Tchigvintsev A."/>
            <person name="Flick R."/>
            <person name="Denaro R."/>
            <person name="Genovese M."/>
            <person name="Albar J.P."/>
            <person name="Reva O.N."/>
            <person name="Martinez-Gomariz M."/>
            <person name="Tran H."/>
            <person name="Ferrer M."/>
            <person name="Savchenko A."/>
            <person name="Yakunin A.F."/>
            <person name="Yakimov M.M."/>
            <person name="Golyshina O.V."/>
            <person name="Reinhardt R."/>
            <person name="Golyshin P.N."/>
        </authorList>
    </citation>
    <scope>NUCLEOTIDE SEQUENCE [LARGE SCALE GENOMIC DNA]</scope>
</reference>
<dbReference type="STRING" id="698738.OLEAN_C16450"/>
<sequence length="149" mass="16784">MLLVVGVPVVAICWGMVIITLAVTGKDSLVSDSYYKDGMAYTENNTFIDKAKRLQVKADMVYNEGEIRATISGYLDEQPSFLNMQLIHPTLETRDETVMLQQMSDGSYLGLANHDHLGKRKLWLQSPEQEWMVKDEALIENGKSLTLSQ</sequence>
<evidence type="ECO:0008006" key="3">
    <source>
        <dbReference type="Google" id="ProtNLM"/>
    </source>
</evidence>